<name>A0A562SKI3_9BACT</name>
<dbReference type="EMBL" id="VLLE01000004">
    <property type="protein sequence ID" value="TWI81755.1"/>
    <property type="molecule type" value="Genomic_DNA"/>
</dbReference>
<proteinExistence type="predicted"/>
<gene>
    <name evidence="1" type="ORF">IQ13_2774</name>
</gene>
<evidence type="ECO:0000313" key="2">
    <source>
        <dbReference type="Proteomes" id="UP000316167"/>
    </source>
</evidence>
<dbReference type="RefSeq" id="WP_144886930.1">
    <property type="nucleotide sequence ID" value="NZ_VLLE01000004.1"/>
</dbReference>
<organism evidence="1 2">
    <name type="scientific">Lacibacter cauensis</name>
    <dbReference type="NCBI Taxonomy" id="510947"/>
    <lineage>
        <taxon>Bacteria</taxon>
        <taxon>Pseudomonadati</taxon>
        <taxon>Bacteroidota</taxon>
        <taxon>Chitinophagia</taxon>
        <taxon>Chitinophagales</taxon>
        <taxon>Chitinophagaceae</taxon>
        <taxon>Lacibacter</taxon>
    </lineage>
</organism>
<reference evidence="1 2" key="1">
    <citation type="journal article" date="2015" name="Stand. Genomic Sci.">
        <title>Genomic Encyclopedia of Bacterial and Archaeal Type Strains, Phase III: the genomes of soil and plant-associated and newly described type strains.</title>
        <authorList>
            <person name="Whitman W.B."/>
            <person name="Woyke T."/>
            <person name="Klenk H.P."/>
            <person name="Zhou Y."/>
            <person name="Lilburn T.G."/>
            <person name="Beck B.J."/>
            <person name="De Vos P."/>
            <person name="Vandamme P."/>
            <person name="Eisen J.A."/>
            <person name="Garrity G."/>
            <person name="Hugenholtz P."/>
            <person name="Kyrpides N.C."/>
        </authorList>
    </citation>
    <scope>NUCLEOTIDE SEQUENCE [LARGE SCALE GENOMIC DNA]</scope>
    <source>
        <strain evidence="1 2">CGMCC 1.7271</strain>
    </source>
</reference>
<sequence length="106" mass="12093">MEKKIVRFACNEEIESRMTLIGGMNTDLIAALCWQWMNHKGTNNTKQYKGFALLIIFKHRDAESAEACQSGRFVQPDKVSGKSFRGFLYLRALVFICGLLRCRALS</sequence>
<accession>A0A562SKI3</accession>
<comment type="caution">
    <text evidence="1">The sequence shown here is derived from an EMBL/GenBank/DDBJ whole genome shotgun (WGS) entry which is preliminary data.</text>
</comment>
<keyword evidence="2" id="KW-1185">Reference proteome</keyword>
<protein>
    <submittedName>
        <fullName evidence="1">Uncharacterized protein</fullName>
    </submittedName>
</protein>
<evidence type="ECO:0000313" key="1">
    <source>
        <dbReference type="EMBL" id="TWI81755.1"/>
    </source>
</evidence>
<dbReference type="Proteomes" id="UP000316167">
    <property type="component" value="Unassembled WGS sequence"/>
</dbReference>
<dbReference type="AlphaFoldDB" id="A0A562SKI3"/>